<keyword evidence="5 7" id="KW-0157">Chromophore</keyword>
<dbReference type="InterPro" id="IPR001344">
    <property type="entry name" value="Chloro_AB-bd_pln"/>
</dbReference>
<name>A0A7S3CAB7_9CHLO</name>
<dbReference type="GO" id="GO:0009535">
    <property type="term" value="C:chloroplast thylakoid membrane"/>
    <property type="evidence" value="ECO:0007669"/>
    <property type="project" value="UniProtKB-SubCell"/>
</dbReference>
<gene>
    <name evidence="8" type="ORF">CROS1456_LOCUS3117</name>
</gene>
<feature type="binding site" evidence="6">
    <location>
        <position position="172"/>
    </location>
    <ligand>
        <name>chlorophyll a</name>
        <dbReference type="ChEBI" id="CHEBI:58416"/>
        <label>1</label>
    </ligand>
</feature>
<proteinExistence type="inferred from homology"/>
<keyword evidence="7" id="KW-0603">Photosystem I</keyword>
<dbReference type="Gene3D" id="1.10.3460.10">
    <property type="entry name" value="Chlorophyll a/b binding protein domain"/>
    <property type="match status" value="1"/>
</dbReference>
<reference evidence="8" key="1">
    <citation type="submission" date="2021-01" db="EMBL/GenBank/DDBJ databases">
        <authorList>
            <person name="Corre E."/>
            <person name="Pelletier E."/>
            <person name="Niang G."/>
            <person name="Scheremetjew M."/>
            <person name="Finn R."/>
            <person name="Kale V."/>
            <person name="Holt S."/>
            <person name="Cochrane G."/>
            <person name="Meng A."/>
            <person name="Brown T."/>
            <person name="Cohen L."/>
        </authorList>
    </citation>
    <scope>NUCLEOTIDE SEQUENCE</scope>
    <source>
        <strain evidence="8">RCC1871</strain>
    </source>
</reference>
<evidence type="ECO:0000256" key="4">
    <source>
        <dbReference type="ARBA" id="ARBA00022640"/>
    </source>
</evidence>
<feature type="binding site" evidence="6">
    <location>
        <position position="76"/>
    </location>
    <ligand>
        <name>chlorophyll a</name>
        <dbReference type="ChEBI" id="CHEBI:58416"/>
        <label>1</label>
    </ligand>
</feature>
<dbReference type="GO" id="GO:0009765">
    <property type="term" value="P:photosynthesis, light harvesting"/>
    <property type="evidence" value="ECO:0007669"/>
    <property type="project" value="InterPro"/>
</dbReference>
<feature type="binding site" description="axial binding residue" evidence="6">
    <location>
        <position position="81"/>
    </location>
    <ligand>
        <name>chlorophyll b</name>
        <dbReference type="ChEBI" id="CHEBI:61721"/>
        <label>1</label>
    </ligand>
    <ligandPart>
        <name>Mg</name>
        <dbReference type="ChEBI" id="CHEBI:25107"/>
    </ligandPart>
</feature>
<dbReference type="PANTHER" id="PTHR21649">
    <property type="entry name" value="CHLOROPHYLL A/B BINDING PROTEIN"/>
    <property type="match status" value="1"/>
</dbReference>
<feature type="binding site" evidence="6">
    <location>
        <position position="166"/>
    </location>
    <ligand>
        <name>chlorophyll a</name>
        <dbReference type="ChEBI" id="CHEBI:58416"/>
        <label>1</label>
    </ligand>
</feature>
<sequence>MSVNVRLSKKVGHGVGGGRTARASRCVTRAAANRPMWLNGAKAPAHLNGTIPGDYGFDPLGLGTNPDRLKWYQEAELMNGRFAMLGAAGIMGAEILGVNGKELTWYQAGAKEYDIPLLPLIAIQAAVMGFLEMKRYQGYKDKGVTGVFNDFPFDPAGMLSEEMKVKEVKNARLAMVAMFGFTGQAAVTGAGPVENLKSHLSNPFGNNIINSVLTIQDKLPDPGFAKTTAVQAVVDAAADAAVLTQ</sequence>
<evidence type="ECO:0000256" key="1">
    <source>
        <dbReference type="ARBA" id="ARBA00022494"/>
    </source>
</evidence>
<keyword evidence="7" id="KW-0604">Photosystem II</keyword>
<evidence type="ECO:0000256" key="5">
    <source>
        <dbReference type="ARBA" id="ARBA00022991"/>
    </source>
</evidence>
<evidence type="ECO:0000256" key="6">
    <source>
        <dbReference type="PIRSR" id="PIRSR601344-1"/>
    </source>
</evidence>
<feature type="binding site" evidence="6">
    <location>
        <position position="184"/>
    </location>
    <ligand>
        <name>chlorophyll a</name>
        <dbReference type="ChEBI" id="CHEBI:58416"/>
        <label>1</label>
    </ligand>
</feature>
<keyword evidence="1 6" id="KW-0148">Chlorophyll</keyword>
<dbReference type="SUPFAM" id="SSF103511">
    <property type="entry name" value="Chlorophyll a-b binding protein"/>
    <property type="match status" value="1"/>
</dbReference>
<comment type="similarity">
    <text evidence="7">Belongs to the light-harvesting chlorophyll a/b-binding (LHC) protein family.</text>
</comment>
<dbReference type="GO" id="GO:0009522">
    <property type="term" value="C:photosystem I"/>
    <property type="evidence" value="ECO:0007669"/>
    <property type="project" value="UniProtKB-KW"/>
</dbReference>
<evidence type="ECO:0000256" key="2">
    <source>
        <dbReference type="ARBA" id="ARBA00022528"/>
    </source>
</evidence>
<dbReference type="InterPro" id="IPR022796">
    <property type="entry name" value="Chloroa_b-bind"/>
</dbReference>
<comment type="function">
    <text evidence="7">The light-harvesting complex (LHC) functions as a light receptor, it captures and delivers excitation energy to photosystems with which it is closely associated.</text>
</comment>
<evidence type="ECO:0000313" key="8">
    <source>
        <dbReference type="EMBL" id="CAE0190028.1"/>
    </source>
</evidence>
<evidence type="ECO:0000256" key="3">
    <source>
        <dbReference type="ARBA" id="ARBA00022531"/>
    </source>
</evidence>
<comment type="subcellular location">
    <subcellularLocation>
        <location evidence="7">Plastid</location>
        <location evidence="7">Chloroplast thylakoid membrane</location>
    </subcellularLocation>
</comment>
<feature type="binding site" evidence="6">
    <location>
        <position position="199"/>
    </location>
    <ligand>
        <name>chlorophyll a</name>
        <dbReference type="ChEBI" id="CHEBI:58416"/>
        <label>1</label>
    </ligand>
</feature>
<keyword evidence="7" id="KW-0793">Thylakoid</keyword>
<evidence type="ECO:0000256" key="7">
    <source>
        <dbReference type="RuleBase" id="RU363080"/>
    </source>
</evidence>
<feature type="binding site" evidence="6">
    <location>
        <position position="170"/>
    </location>
    <ligand>
        <name>chlorophyll a</name>
        <dbReference type="ChEBI" id="CHEBI:58416"/>
        <label>1</label>
    </ligand>
</feature>
<keyword evidence="2 7" id="KW-0150">Chloroplast</keyword>
<dbReference type="EMBL" id="HBHZ01004053">
    <property type="protein sequence ID" value="CAE0190028.1"/>
    <property type="molecule type" value="Transcribed_RNA"/>
</dbReference>
<feature type="binding site" evidence="6">
    <location>
        <position position="167"/>
    </location>
    <ligand>
        <name>chlorophyll a</name>
        <dbReference type="ChEBI" id="CHEBI:58416"/>
        <label>1</label>
    </ligand>
</feature>
<keyword evidence="4 7" id="KW-0934">Plastid</keyword>
<dbReference type="GO" id="GO:0016168">
    <property type="term" value="F:chlorophyll binding"/>
    <property type="evidence" value="ECO:0007669"/>
    <property type="project" value="UniProtKB-KW"/>
</dbReference>
<accession>A0A7S3CAB7</accession>
<organism evidence="8">
    <name type="scientific">Chloropicon roscoffensis</name>
    <dbReference type="NCBI Taxonomy" id="1461544"/>
    <lineage>
        <taxon>Eukaryota</taxon>
        <taxon>Viridiplantae</taxon>
        <taxon>Chlorophyta</taxon>
        <taxon>Chloropicophyceae</taxon>
        <taxon>Chloropicales</taxon>
        <taxon>Chloropicaceae</taxon>
        <taxon>Chloropicon</taxon>
    </lineage>
</organism>
<dbReference type="GO" id="GO:0009523">
    <property type="term" value="C:photosystem II"/>
    <property type="evidence" value="ECO:0007669"/>
    <property type="project" value="UniProtKB-KW"/>
</dbReference>
<dbReference type="Pfam" id="PF00504">
    <property type="entry name" value="Chloroa_b-bind"/>
    <property type="match status" value="1"/>
</dbReference>
<keyword evidence="3 7" id="KW-0602">Photosynthesis</keyword>
<dbReference type="AlphaFoldDB" id="A0A7S3CAB7"/>
<protein>
    <recommendedName>
        <fullName evidence="7">Chlorophyll a-b binding protein, chloroplastic</fullName>
    </recommendedName>
</protein>